<dbReference type="SUPFAM" id="SSF56235">
    <property type="entry name" value="N-terminal nucleophile aminohydrolases (Ntn hydrolases)"/>
    <property type="match status" value="1"/>
</dbReference>
<dbReference type="AlphaFoldDB" id="A0A921DQD9"/>
<evidence type="ECO:0000256" key="8">
    <source>
        <dbReference type="PIRNR" id="PIRNR000485"/>
    </source>
</evidence>
<dbReference type="GO" id="GO:0004044">
    <property type="term" value="F:amidophosphoribosyltransferase activity"/>
    <property type="evidence" value="ECO:0007669"/>
    <property type="project" value="UniProtKB-UniRule"/>
</dbReference>
<dbReference type="PROSITE" id="PS51278">
    <property type="entry name" value="GATASE_TYPE_2"/>
    <property type="match status" value="1"/>
</dbReference>
<organism evidence="13 14">
    <name type="scientific">Mailhella massiliensis</name>
    <dbReference type="NCBI Taxonomy" id="1903261"/>
    <lineage>
        <taxon>Bacteria</taxon>
        <taxon>Pseudomonadati</taxon>
        <taxon>Thermodesulfobacteriota</taxon>
        <taxon>Desulfovibrionia</taxon>
        <taxon>Desulfovibrionales</taxon>
        <taxon>Desulfovibrionaceae</taxon>
        <taxon>Mailhella</taxon>
    </lineage>
</organism>
<dbReference type="InterPro" id="IPR017932">
    <property type="entry name" value="GATase_2_dom"/>
</dbReference>
<dbReference type="Gene3D" id="3.40.50.2020">
    <property type="match status" value="1"/>
</dbReference>
<feature type="binding site" evidence="7 11">
    <location>
        <position position="389"/>
    </location>
    <ligand>
        <name>[4Fe-4S] cluster</name>
        <dbReference type="ChEBI" id="CHEBI:49883"/>
    </ligand>
</feature>
<keyword evidence="7 11" id="KW-0408">Iron</keyword>
<comment type="catalytic activity">
    <reaction evidence="7 8">
        <text>5-phospho-beta-D-ribosylamine + L-glutamate + diphosphate = 5-phospho-alpha-D-ribose 1-diphosphate + L-glutamine + H2O</text>
        <dbReference type="Rhea" id="RHEA:14905"/>
        <dbReference type="ChEBI" id="CHEBI:15377"/>
        <dbReference type="ChEBI" id="CHEBI:29985"/>
        <dbReference type="ChEBI" id="CHEBI:33019"/>
        <dbReference type="ChEBI" id="CHEBI:58017"/>
        <dbReference type="ChEBI" id="CHEBI:58359"/>
        <dbReference type="ChEBI" id="CHEBI:58681"/>
        <dbReference type="EC" id="2.4.2.14"/>
    </reaction>
</comment>
<dbReference type="PANTHER" id="PTHR11907">
    <property type="entry name" value="AMIDOPHOSPHORIBOSYLTRANSFERASE"/>
    <property type="match status" value="1"/>
</dbReference>
<dbReference type="InterPro" id="IPR029055">
    <property type="entry name" value="Ntn_hydrolases_N"/>
</dbReference>
<dbReference type="GO" id="GO:0000287">
    <property type="term" value="F:magnesium ion binding"/>
    <property type="evidence" value="ECO:0007669"/>
    <property type="project" value="UniProtKB-UniRule"/>
</dbReference>
<evidence type="ECO:0000256" key="7">
    <source>
        <dbReference type="HAMAP-Rule" id="MF_01931"/>
    </source>
</evidence>
<evidence type="ECO:0000256" key="5">
    <source>
        <dbReference type="ARBA" id="ARBA00022755"/>
    </source>
</evidence>
<feature type="binding site" evidence="7 11">
    <location>
        <position position="442"/>
    </location>
    <ligand>
        <name>[4Fe-4S] cluster</name>
        <dbReference type="ChEBI" id="CHEBI:49883"/>
    </ligand>
</feature>
<dbReference type="InterPro" id="IPR000836">
    <property type="entry name" value="PRTase_dom"/>
</dbReference>
<dbReference type="InterPro" id="IPR029057">
    <property type="entry name" value="PRTase-like"/>
</dbReference>
<comment type="cofactor">
    <cofactor evidence="7 10">
        <name>Mg(2+)</name>
        <dbReference type="ChEBI" id="CHEBI:18420"/>
    </cofactor>
    <text evidence="7 10">Binds 1 Mg(2+) ion per subunit.</text>
</comment>
<evidence type="ECO:0000313" key="13">
    <source>
        <dbReference type="EMBL" id="HJD96364.1"/>
    </source>
</evidence>
<sequence>MCGIFGIVGHEDAARLSYFGLYALQHRGQESAGIASWNAKEGSCHLHSGMGLVPDVFHEEDLKHLCGECAVGHVRYSTTGKPQPRNAQPLLVRVRNGVQLALAHNGNLTNAAALRRNLENDGCIFQTTIDSEIFVHLIARALSTRTLEEAIIEACNRVEGAYSLLILCEGRIYALRDPHGFHPLSMARLGDAWVFASESCAFDLLEADYAREVEPGEMVVATLGESACRSLRFGRKEVPVRQCVFELVYFARPDSRIFGEDVYQCRKCMGRNLIRESMADAECVVPFPDSGIYAALGVAQEAGVPYEHALIRNHYVGRTFIQPSQSMRQFSVRVKINPVRSMIENKSLYVVDDSIVRGTTIRTRVAKLRELGARAVHFRVSSPPVKYPCFYGIDFPSPADLIATKYTPDEIAAMLGLDSLHYLSQEGLLASVSHPDRYCTACFTGEYPTPLPEIQDKMALEYHRKGDVRFSG</sequence>
<dbReference type="HAMAP" id="MF_01931">
    <property type="entry name" value="PurF"/>
    <property type="match status" value="1"/>
</dbReference>
<evidence type="ECO:0000259" key="12">
    <source>
        <dbReference type="PROSITE" id="PS51278"/>
    </source>
</evidence>
<dbReference type="GO" id="GO:0009113">
    <property type="term" value="P:purine nucleobase biosynthetic process"/>
    <property type="evidence" value="ECO:0007669"/>
    <property type="project" value="UniProtKB-UniRule"/>
</dbReference>
<dbReference type="SUPFAM" id="SSF53271">
    <property type="entry name" value="PRTase-like"/>
    <property type="match status" value="1"/>
</dbReference>
<protein>
    <recommendedName>
        <fullName evidence="7">Amidophosphoribosyltransferase</fullName>
        <shortName evidence="7">ATase</shortName>
        <ecNumber evidence="7">2.4.2.14</ecNumber>
    </recommendedName>
    <alternativeName>
        <fullName evidence="7">Glutamine phosphoribosylpyrophosphate amidotransferase</fullName>
        <shortName evidence="7">GPATase</shortName>
    </alternativeName>
</protein>
<feature type="binding site" evidence="7 10">
    <location>
        <position position="353"/>
    </location>
    <ligand>
        <name>Mg(2+)</name>
        <dbReference type="ChEBI" id="CHEBI:18420"/>
    </ligand>
</feature>
<keyword evidence="7 10" id="KW-0479">Metal-binding</keyword>
<dbReference type="InterPro" id="IPR035584">
    <property type="entry name" value="PurF_N"/>
</dbReference>
<keyword evidence="3 7" id="KW-0328">Glycosyltransferase</keyword>
<dbReference type="EMBL" id="DYZA01000031">
    <property type="protein sequence ID" value="HJD96364.1"/>
    <property type="molecule type" value="Genomic_DNA"/>
</dbReference>
<dbReference type="GO" id="GO:0051539">
    <property type="term" value="F:4 iron, 4 sulfur cluster binding"/>
    <property type="evidence" value="ECO:0007669"/>
    <property type="project" value="UniProtKB-KW"/>
</dbReference>
<evidence type="ECO:0000313" key="14">
    <source>
        <dbReference type="Proteomes" id="UP000698963"/>
    </source>
</evidence>
<dbReference type="NCBIfam" id="TIGR01134">
    <property type="entry name" value="purF"/>
    <property type="match status" value="1"/>
</dbReference>
<keyword evidence="7 11" id="KW-0411">Iron-sulfur</keyword>
<dbReference type="Proteomes" id="UP000698963">
    <property type="component" value="Unassembled WGS sequence"/>
</dbReference>
<feature type="binding site" evidence="7 10">
    <location>
        <position position="290"/>
    </location>
    <ligand>
        <name>Mg(2+)</name>
        <dbReference type="ChEBI" id="CHEBI:18420"/>
    </ligand>
</feature>
<feature type="active site" description="Nucleophile" evidence="7 9">
    <location>
        <position position="2"/>
    </location>
</feature>
<evidence type="ECO:0000256" key="11">
    <source>
        <dbReference type="PIRSR" id="PIRSR000485-3"/>
    </source>
</evidence>
<dbReference type="GO" id="GO:0006189">
    <property type="term" value="P:'de novo' IMP biosynthetic process"/>
    <property type="evidence" value="ECO:0007669"/>
    <property type="project" value="UniProtKB-UniRule"/>
</dbReference>
<keyword evidence="7" id="KW-0004">4Fe-4S</keyword>
<comment type="function">
    <text evidence="7">Catalyzes the formation of phosphoribosylamine from phosphoribosylpyrophosphate (PRPP) and glutamine.</text>
</comment>
<dbReference type="Pfam" id="PF13522">
    <property type="entry name" value="GATase_6"/>
    <property type="match status" value="1"/>
</dbReference>
<comment type="caution">
    <text evidence="13">The sequence shown here is derived from an EMBL/GenBank/DDBJ whole genome shotgun (WGS) entry which is preliminary data.</text>
</comment>
<feature type="binding site" evidence="7 10">
    <location>
        <position position="352"/>
    </location>
    <ligand>
        <name>Mg(2+)</name>
        <dbReference type="ChEBI" id="CHEBI:18420"/>
    </ligand>
</feature>
<feature type="binding site" evidence="7 11">
    <location>
        <position position="439"/>
    </location>
    <ligand>
        <name>[4Fe-4S] cluster</name>
        <dbReference type="ChEBI" id="CHEBI:49883"/>
    </ligand>
</feature>
<dbReference type="InterPro" id="IPR005854">
    <property type="entry name" value="PurF"/>
</dbReference>
<reference evidence="13" key="1">
    <citation type="journal article" date="2021" name="PeerJ">
        <title>Extensive microbial diversity within the chicken gut microbiome revealed by metagenomics and culture.</title>
        <authorList>
            <person name="Gilroy R."/>
            <person name="Ravi A."/>
            <person name="Getino M."/>
            <person name="Pursley I."/>
            <person name="Horton D.L."/>
            <person name="Alikhan N.F."/>
            <person name="Baker D."/>
            <person name="Gharbi K."/>
            <person name="Hall N."/>
            <person name="Watson M."/>
            <person name="Adriaenssens E.M."/>
            <person name="Foster-Nyarko E."/>
            <person name="Jarju S."/>
            <person name="Secka A."/>
            <person name="Antonio M."/>
            <person name="Oren A."/>
            <person name="Chaudhuri R.R."/>
            <person name="La Ragione R."/>
            <person name="Hildebrand F."/>
            <person name="Pallen M.J."/>
        </authorList>
    </citation>
    <scope>NUCLEOTIDE SEQUENCE</scope>
    <source>
        <strain evidence="13">ChiGjej2B2-19336</strain>
    </source>
</reference>
<comment type="pathway">
    <text evidence="1 7 8">Purine metabolism; IMP biosynthesis via de novo pathway; N(1)-(5-phospho-D-ribosyl)glycinamide from 5-phospho-alpha-D-ribose 1-diphosphate: step 1/2.</text>
</comment>
<evidence type="ECO:0000256" key="2">
    <source>
        <dbReference type="ARBA" id="ARBA00010138"/>
    </source>
</evidence>
<evidence type="ECO:0000256" key="3">
    <source>
        <dbReference type="ARBA" id="ARBA00022676"/>
    </source>
</evidence>
<evidence type="ECO:0000256" key="1">
    <source>
        <dbReference type="ARBA" id="ARBA00005209"/>
    </source>
</evidence>
<reference evidence="13" key="2">
    <citation type="submission" date="2021-09" db="EMBL/GenBank/DDBJ databases">
        <authorList>
            <person name="Gilroy R."/>
        </authorList>
    </citation>
    <scope>NUCLEOTIDE SEQUENCE</scope>
    <source>
        <strain evidence="13">ChiGjej2B2-19336</strain>
    </source>
</reference>
<name>A0A921DQD9_9BACT</name>
<dbReference type="EC" id="2.4.2.14" evidence="7"/>
<dbReference type="PIRSF" id="PIRSF000485">
    <property type="entry name" value="Amd_phspho_trans"/>
    <property type="match status" value="1"/>
</dbReference>
<dbReference type="CDD" id="cd00715">
    <property type="entry name" value="GPATase_N"/>
    <property type="match status" value="1"/>
</dbReference>
<evidence type="ECO:0000256" key="6">
    <source>
        <dbReference type="ARBA" id="ARBA00022962"/>
    </source>
</evidence>
<accession>A0A921DQD9</accession>
<feature type="domain" description="Glutamine amidotransferase type-2" evidence="12">
    <location>
        <begin position="2"/>
        <end position="224"/>
    </location>
</feature>
<feature type="binding site" evidence="7 11">
    <location>
        <position position="243"/>
    </location>
    <ligand>
        <name>[4Fe-4S] cluster</name>
        <dbReference type="ChEBI" id="CHEBI:49883"/>
    </ligand>
</feature>
<comment type="similarity">
    <text evidence="2 7 8">In the C-terminal section; belongs to the purine/pyrimidine phosphoribosyltransferase family.</text>
</comment>
<keyword evidence="4 7" id="KW-0808">Transferase</keyword>
<evidence type="ECO:0000256" key="10">
    <source>
        <dbReference type="PIRSR" id="PIRSR000485-2"/>
    </source>
</evidence>
<dbReference type="CDD" id="cd06223">
    <property type="entry name" value="PRTases_typeI"/>
    <property type="match status" value="1"/>
</dbReference>
<keyword evidence="6 7" id="KW-0315">Glutamine amidotransferase</keyword>
<comment type="cofactor">
    <cofactor evidence="7 11">
        <name>[4Fe-4S] cluster</name>
        <dbReference type="ChEBI" id="CHEBI:49883"/>
    </cofactor>
    <text evidence="7 11">Binds 1 [4Fe-4S] cluster per subunit.</text>
</comment>
<gene>
    <name evidence="7 13" type="primary">purF</name>
    <name evidence="13" type="ORF">K8W16_01785</name>
</gene>
<evidence type="ECO:0000256" key="9">
    <source>
        <dbReference type="PIRSR" id="PIRSR000485-1"/>
    </source>
</evidence>
<proteinExistence type="inferred from homology"/>
<dbReference type="Gene3D" id="3.60.20.10">
    <property type="entry name" value="Glutamine Phosphoribosylpyrophosphate, subunit 1, domain 1"/>
    <property type="match status" value="1"/>
</dbReference>
<keyword evidence="5 7" id="KW-0658">Purine biosynthesis</keyword>
<dbReference type="RefSeq" id="WP_304120627.1">
    <property type="nucleotide sequence ID" value="NZ_DYZA01000031.1"/>
</dbReference>
<keyword evidence="7 10" id="KW-0460">Magnesium</keyword>
<evidence type="ECO:0000256" key="4">
    <source>
        <dbReference type="ARBA" id="ARBA00022679"/>
    </source>
</evidence>